<proteinExistence type="predicted"/>
<protein>
    <recommendedName>
        <fullName evidence="4">Alpha-ribazole transporter</fullName>
    </recommendedName>
</protein>
<evidence type="ECO:0008006" key="4">
    <source>
        <dbReference type="Google" id="ProtNLM"/>
    </source>
</evidence>
<dbReference type="Gene3D" id="1.10.1760.20">
    <property type="match status" value="1"/>
</dbReference>
<evidence type="ECO:0000256" key="1">
    <source>
        <dbReference type="SAM" id="Phobius"/>
    </source>
</evidence>
<feature type="transmembrane region" description="Helical" evidence="1">
    <location>
        <begin position="80"/>
        <end position="102"/>
    </location>
</feature>
<name>A0A0L6W0W2_9FIRM</name>
<evidence type="ECO:0000313" key="2">
    <source>
        <dbReference type="EMBL" id="KNZ69170.1"/>
    </source>
</evidence>
<dbReference type="RefSeq" id="WP_052218425.1">
    <property type="nucleotide sequence ID" value="NZ_LGTE01000016.1"/>
</dbReference>
<gene>
    <name evidence="2" type="ORF">Tfer_2275</name>
</gene>
<reference evidence="3" key="1">
    <citation type="submission" date="2015-07" db="EMBL/GenBank/DDBJ databases">
        <title>Complete Genome of Thermincola ferriacetica strain Z-0001T.</title>
        <authorList>
            <person name="Lusk B."/>
            <person name="Badalamenti J.P."/>
            <person name="Parameswaran P."/>
            <person name="Bond D.R."/>
            <person name="Torres C.I."/>
        </authorList>
    </citation>
    <scope>NUCLEOTIDE SEQUENCE [LARGE SCALE GENOMIC DNA]</scope>
    <source>
        <strain evidence="3">Z-0001</strain>
    </source>
</reference>
<keyword evidence="1" id="KW-0812">Transmembrane</keyword>
<dbReference type="InterPro" id="IPR024529">
    <property type="entry name" value="ECF_trnsprt_substrate-spec"/>
</dbReference>
<organism evidence="2 3">
    <name type="scientific">Thermincola ferriacetica</name>
    <dbReference type="NCBI Taxonomy" id="281456"/>
    <lineage>
        <taxon>Bacteria</taxon>
        <taxon>Bacillati</taxon>
        <taxon>Bacillota</taxon>
        <taxon>Clostridia</taxon>
        <taxon>Eubacteriales</taxon>
        <taxon>Thermincolaceae</taxon>
        <taxon>Thermincola</taxon>
    </lineage>
</organism>
<keyword evidence="3" id="KW-1185">Reference proteome</keyword>
<dbReference type="Proteomes" id="UP000037175">
    <property type="component" value="Unassembled WGS sequence"/>
</dbReference>
<keyword evidence="1" id="KW-1133">Transmembrane helix</keyword>
<dbReference type="AlphaFoldDB" id="A0A0L6W0W2"/>
<dbReference type="PATRIC" id="fig|281456.6.peg.2408"/>
<feature type="transmembrane region" description="Helical" evidence="1">
    <location>
        <begin position="109"/>
        <end position="131"/>
    </location>
</feature>
<dbReference type="Pfam" id="PF12822">
    <property type="entry name" value="ECF_trnsprt"/>
    <property type="match status" value="1"/>
</dbReference>
<evidence type="ECO:0000313" key="3">
    <source>
        <dbReference type="Proteomes" id="UP000037175"/>
    </source>
</evidence>
<feature type="transmembrane region" description="Helical" evidence="1">
    <location>
        <begin position="20"/>
        <end position="38"/>
    </location>
</feature>
<feature type="transmembrane region" description="Helical" evidence="1">
    <location>
        <begin position="137"/>
        <end position="161"/>
    </location>
</feature>
<sequence>MNILIKEKESRHSVWTVKKIAVIGVFIALSFVGALIKIPSPVGSIGMDSAPGYFVALAVGGIEGALVISIGHLLTAAVAGFPLTLPMHLLVAGLMALWALVFRWVNLRFGLVPAVIAGVILNGVVSSFTMLPVGGMGAAVGIMPFLSVASALNLIVAALAFKKIKGKKSLF</sequence>
<comment type="caution">
    <text evidence="2">The sequence shown here is derived from an EMBL/GenBank/DDBJ whole genome shotgun (WGS) entry which is preliminary data.</text>
</comment>
<feature type="transmembrane region" description="Helical" evidence="1">
    <location>
        <begin position="50"/>
        <end position="74"/>
    </location>
</feature>
<keyword evidence="1" id="KW-0472">Membrane</keyword>
<accession>A0A0L6W0W2</accession>
<dbReference type="GO" id="GO:0022857">
    <property type="term" value="F:transmembrane transporter activity"/>
    <property type="evidence" value="ECO:0007669"/>
    <property type="project" value="InterPro"/>
</dbReference>
<dbReference type="EMBL" id="LGTE01000016">
    <property type="protein sequence ID" value="KNZ69170.1"/>
    <property type="molecule type" value="Genomic_DNA"/>
</dbReference>